<dbReference type="eggNOG" id="COG0774">
    <property type="taxonomic scope" value="Bacteria"/>
</dbReference>
<feature type="binding site" evidence="12">
    <location>
        <position position="265"/>
    </location>
    <ligand>
        <name>Zn(2+)</name>
        <dbReference type="ChEBI" id="CHEBI:29105"/>
    </ligand>
</feature>
<dbReference type="PANTHER" id="PTHR33694:SF1">
    <property type="entry name" value="UDP-3-O-ACYL-N-ACETYLGLUCOSAMINE DEACETYLASE 1, MITOCHONDRIAL-RELATED"/>
    <property type="match status" value="1"/>
</dbReference>
<protein>
    <recommendedName>
        <fullName evidence="4 12">UDP-3-O-acyl-N-acetylglucosamine deacetylase</fullName>
        <shortName evidence="12">UDP-3-O-acyl-GlcNAc deacetylase</shortName>
        <ecNumber evidence="4 12">3.5.1.108</ecNumber>
    </recommendedName>
    <alternativeName>
        <fullName evidence="12">UDP-3-O-[R-3-hydroxymyristoyl]-N-acetylglucosamine deacetylase</fullName>
    </alternativeName>
</protein>
<dbReference type="Pfam" id="PF03331">
    <property type="entry name" value="LpxC"/>
    <property type="match status" value="1"/>
</dbReference>
<evidence type="ECO:0000256" key="11">
    <source>
        <dbReference type="ARBA" id="ARBA00024535"/>
    </source>
</evidence>
<evidence type="ECO:0000256" key="3">
    <source>
        <dbReference type="ARBA" id="ARBA00005002"/>
    </source>
</evidence>
<comment type="cofactor">
    <cofactor evidence="1 12">
        <name>Zn(2+)</name>
        <dbReference type="ChEBI" id="CHEBI:29105"/>
    </cofactor>
</comment>
<name>F4QKS0_9CAUL</name>
<keyword evidence="14" id="KW-1185">Reference proteome</keyword>
<evidence type="ECO:0000256" key="4">
    <source>
        <dbReference type="ARBA" id="ARBA00012745"/>
    </source>
</evidence>
<feature type="binding site" evidence="12">
    <location>
        <position position="108"/>
    </location>
    <ligand>
        <name>Zn(2+)</name>
        <dbReference type="ChEBI" id="CHEBI:29105"/>
    </ligand>
</feature>
<sequence length="322" mass="34800">MRRDFYARLGRYTAFSSFEECRFSVMLPDQNEQTLAHAAIIAGMGLHTGVPVRMVVRPAPTGTGVVFVRSDIEGTDNRVAAVAHNVTKTNLGTVITNSSGVSVSTIEHVMAAFAAMSLDNVVVELDGPEVPIMDGSALPFVQLLDQAGFRRQALPQQVIEILEPIQVVDGDKSAVLLPCDRFEVRFEIDFPGTPIGHQEVDLVVTEQSFREELASARTFGFLQGVEALRKAGLARGGSLDNAIVIDGDTIMNEGGLRFVDEFARHKALDAIGDLYVLGMPILGRFEGIRAGHGLNNALVRELLSRPDAYRVVTRGVALADVG</sequence>
<dbReference type="GO" id="GO:0016020">
    <property type="term" value="C:membrane"/>
    <property type="evidence" value="ECO:0007669"/>
    <property type="project" value="GOC"/>
</dbReference>
<dbReference type="GO" id="GO:0103117">
    <property type="term" value="F:UDP-3-O-acyl-N-acetylglucosamine deacetylase activity"/>
    <property type="evidence" value="ECO:0007669"/>
    <property type="project" value="UniProtKB-UniRule"/>
</dbReference>
<evidence type="ECO:0000256" key="8">
    <source>
        <dbReference type="ARBA" id="ARBA00022801"/>
    </source>
</evidence>
<organism evidence="13 14">
    <name type="scientific">Asticcacaulis biprosthecium C19</name>
    <dbReference type="NCBI Taxonomy" id="715226"/>
    <lineage>
        <taxon>Bacteria</taxon>
        <taxon>Pseudomonadati</taxon>
        <taxon>Pseudomonadota</taxon>
        <taxon>Alphaproteobacteria</taxon>
        <taxon>Caulobacterales</taxon>
        <taxon>Caulobacteraceae</taxon>
        <taxon>Asticcacaulis</taxon>
    </lineage>
</organism>
<proteinExistence type="inferred from homology"/>
<dbReference type="SUPFAM" id="SSF54211">
    <property type="entry name" value="Ribosomal protein S5 domain 2-like"/>
    <property type="match status" value="2"/>
</dbReference>
<dbReference type="AlphaFoldDB" id="F4QKS0"/>
<comment type="function">
    <text evidence="2 12">Catalyzes the hydrolysis of UDP-3-O-myristoyl-N-acetylglucosamine to form UDP-3-O-myristoylglucosamine and acetate, the committed step in lipid A biosynthesis.</text>
</comment>
<dbReference type="UniPathway" id="UPA00359">
    <property type="reaction ID" value="UER00478"/>
</dbReference>
<evidence type="ECO:0000256" key="9">
    <source>
        <dbReference type="ARBA" id="ARBA00022833"/>
    </source>
</evidence>
<dbReference type="EMBL" id="GL883077">
    <property type="protein sequence ID" value="EGF93372.1"/>
    <property type="molecule type" value="Genomic_DNA"/>
</dbReference>
<dbReference type="STRING" id="715226.ABI_18120"/>
<evidence type="ECO:0000256" key="10">
    <source>
        <dbReference type="ARBA" id="ARBA00023098"/>
    </source>
</evidence>
<keyword evidence="9 12" id="KW-0862">Zinc</keyword>
<accession>F4QKS0</accession>
<keyword evidence="6 12" id="KW-0441">Lipid A biosynthesis</keyword>
<feature type="binding site" evidence="12">
    <location>
        <position position="269"/>
    </location>
    <ligand>
        <name>Zn(2+)</name>
        <dbReference type="ChEBI" id="CHEBI:29105"/>
    </ligand>
</feature>
<dbReference type="HAMAP" id="MF_00388">
    <property type="entry name" value="LpxC"/>
    <property type="match status" value="1"/>
</dbReference>
<evidence type="ECO:0000256" key="1">
    <source>
        <dbReference type="ARBA" id="ARBA00001947"/>
    </source>
</evidence>
<evidence type="ECO:0000256" key="6">
    <source>
        <dbReference type="ARBA" id="ARBA00022556"/>
    </source>
</evidence>
<evidence type="ECO:0000256" key="5">
    <source>
        <dbReference type="ARBA" id="ARBA00022516"/>
    </source>
</evidence>
<evidence type="ECO:0000313" key="13">
    <source>
        <dbReference type="EMBL" id="EGF93372.1"/>
    </source>
</evidence>
<keyword evidence="7 12" id="KW-0479">Metal-binding</keyword>
<dbReference type="Gene3D" id="3.30.230.20">
    <property type="entry name" value="lpxc deacetylase, domain 1"/>
    <property type="match status" value="1"/>
</dbReference>
<dbReference type="InterPro" id="IPR020568">
    <property type="entry name" value="Ribosomal_Su5_D2-typ_SF"/>
</dbReference>
<gene>
    <name evidence="12 13" type="primary">lpxC</name>
    <name evidence="13" type="ORF">ABI_18120</name>
</gene>
<keyword evidence="10 12" id="KW-0443">Lipid metabolism</keyword>
<comment type="pathway">
    <text evidence="3 12">Glycolipid biosynthesis; lipid IV(A) biosynthesis; lipid IV(A) from (3R)-3-hydroxytetradecanoyl-[acyl-carrier-protein] and UDP-N-acetyl-alpha-D-glucosamine: step 2/6.</text>
</comment>
<dbReference type="GO" id="GO:0009245">
    <property type="term" value="P:lipid A biosynthetic process"/>
    <property type="evidence" value="ECO:0007669"/>
    <property type="project" value="UniProtKB-UniRule"/>
</dbReference>
<evidence type="ECO:0000256" key="2">
    <source>
        <dbReference type="ARBA" id="ARBA00002923"/>
    </source>
</evidence>
<dbReference type="GO" id="GO:0046872">
    <property type="term" value="F:metal ion binding"/>
    <property type="evidence" value="ECO:0007669"/>
    <property type="project" value="UniProtKB-KW"/>
</dbReference>
<dbReference type="HOGENOM" id="CLU_046528_1_0_5"/>
<comment type="similarity">
    <text evidence="12">Belongs to the LpxC family.</text>
</comment>
<dbReference type="InterPro" id="IPR004463">
    <property type="entry name" value="UDP-acyl_GlcNac_deAcase"/>
</dbReference>
<dbReference type="Gene3D" id="3.30.1700.10">
    <property type="entry name" value="lpxc deacetylase, domain 2"/>
    <property type="match status" value="1"/>
</dbReference>
<keyword evidence="5 12" id="KW-0444">Lipid biosynthesis</keyword>
<evidence type="ECO:0000256" key="7">
    <source>
        <dbReference type="ARBA" id="ARBA00022723"/>
    </source>
</evidence>
<reference evidence="14" key="1">
    <citation type="submission" date="2011-03" db="EMBL/GenBank/DDBJ databases">
        <title>Draft genome sequence of Brevundimonas diminuta.</title>
        <authorList>
            <person name="Brown P.J.B."/>
            <person name="Buechlein A."/>
            <person name="Hemmerich C."/>
            <person name="Brun Y.V."/>
        </authorList>
    </citation>
    <scope>NUCLEOTIDE SEQUENCE [LARGE SCALE GENOMIC DNA]</scope>
    <source>
        <strain evidence="14">C19</strain>
    </source>
</reference>
<dbReference type="PANTHER" id="PTHR33694">
    <property type="entry name" value="UDP-3-O-ACYL-N-ACETYLGLUCOSAMINE DEACETYLASE 1, MITOCHONDRIAL-RELATED"/>
    <property type="match status" value="1"/>
</dbReference>
<feature type="active site" description="Proton donor" evidence="12">
    <location>
        <position position="292"/>
    </location>
</feature>
<dbReference type="InterPro" id="IPR011334">
    <property type="entry name" value="UDP-acyl_GlcNac_deAcase_C"/>
</dbReference>
<dbReference type="EC" id="3.5.1.108" evidence="4 12"/>
<evidence type="ECO:0000256" key="12">
    <source>
        <dbReference type="HAMAP-Rule" id="MF_00388"/>
    </source>
</evidence>
<dbReference type="InterPro" id="IPR015870">
    <property type="entry name" value="UDP-acyl_N-AcGlcN_deAcase_N"/>
</dbReference>
<dbReference type="NCBIfam" id="TIGR00325">
    <property type="entry name" value="lpxC"/>
    <property type="match status" value="1"/>
</dbReference>
<dbReference type="Proteomes" id="UP000006512">
    <property type="component" value="Unassembled WGS sequence"/>
</dbReference>
<evidence type="ECO:0000313" key="14">
    <source>
        <dbReference type="Proteomes" id="UP000006512"/>
    </source>
</evidence>
<keyword evidence="8 12" id="KW-0378">Hydrolase</keyword>
<comment type="catalytic activity">
    <reaction evidence="11 12">
        <text>a UDP-3-O-[(3R)-3-hydroxyacyl]-N-acetyl-alpha-D-glucosamine + H2O = a UDP-3-O-[(3R)-3-hydroxyacyl]-alpha-D-glucosamine + acetate</text>
        <dbReference type="Rhea" id="RHEA:67816"/>
        <dbReference type="ChEBI" id="CHEBI:15377"/>
        <dbReference type="ChEBI" id="CHEBI:30089"/>
        <dbReference type="ChEBI" id="CHEBI:137740"/>
        <dbReference type="ChEBI" id="CHEBI:173225"/>
        <dbReference type="EC" id="3.5.1.108"/>
    </reaction>
</comment>